<dbReference type="Pfam" id="PF05634">
    <property type="entry name" value="APO_RNA-bind"/>
    <property type="match status" value="1"/>
</dbReference>
<dbReference type="AlphaFoldDB" id="A0A835LMZ1"/>
<name>A0A835LMZ1_9MAGN</name>
<reference evidence="2 3" key="1">
    <citation type="submission" date="2020-10" db="EMBL/GenBank/DDBJ databases">
        <title>The Coptis chinensis genome and diversification of protoberbering-type alkaloids.</title>
        <authorList>
            <person name="Wang B."/>
            <person name="Shu S."/>
            <person name="Song C."/>
            <person name="Liu Y."/>
        </authorList>
    </citation>
    <scope>NUCLEOTIDE SEQUENCE [LARGE SCALE GENOMIC DNA]</scope>
    <source>
        <strain evidence="2">HL-2020</strain>
        <tissue evidence="2">Leaf</tissue>
    </source>
</reference>
<protein>
    <recommendedName>
        <fullName evidence="1">APO domain-containing protein</fullName>
    </recommendedName>
</protein>
<keyword evidence="3" id="KW-1185">Reference proteome</keyword>
<accession>A0A835LMZ1</accession>
<dbReference type="Proteomes" id="UP000631114">
    <property type="component" value="Unassembled WGS sequence"/>
</dbReference>
<dbReference type="OrthoDB" id="1934432at2759"/>
<organism evidence="2 3">
    <name type="scientific">Coptis chinensis</name>
    <dbReference type="NCBI Taxonomy" id="261450"/>
    <lineage>
        <taxon>Eukaryota</taxon>
        <taxon>Viridiplantae</taxon>
        <taxon>Streptophyta</taxon>
        <taxon>Embryophyta</taxon>
        <taxon>Tracheophyta</taxon>
        <taxon>Spermatophyta</taxon>
        <taxon>Magnoliopsida</taxon>
        <taxon>Ranunculales</taxon>
        <taxon>Ranunculaceae</taxon>
        <taxon>Coptidoideae</taxon>
        <taxon>Coptis</taxon>
    </lineage>
</organism>
<gene>
    <name evidence="2" type="ORF">IFM89_014661</name>
</gene>
<dbReference type="PROSITE" id="PS51499">
    <property type="entry name" value="APO"/>
    <property type="match status" value="1"/>
</dbReference>
<comment type="caution">
    <text evidence="2">The sequence shown here is derived from an EMBL/GenBank/DDBJ whole genome shotgun (WGS) entry which is preliminary data.</text>
</comment>
<evidence type="ECO:0000313" key="3">
    <source>
        <dbReference type="Proteomes" id="UP000631114"/>
    </source>
</evidence>
<evidence type="ECO:0000313" key="2">
    <source>
        <dbReference type="EMBL" id="KAF9600955.1"/>
    </source>
</evidence>
<evidence type="ECO:0000259" key="1">
    <source>
        <dbReference type="PROSITE" id="PS51499"/>
    </source>
</evidence>
<dbReference type="EMBL" id="JADFTS010000006">
    <property type="protein sequence ID" value="KAF9600955.1"/>
    <property type="molecule type" value="Genomic_DNA"/>
</dbReference>
<dbReference type="InterPro" id="IPR023342">
    <property type="entry name" value="APO_dom"/>
</dbReference>
<proteinExistence type="predicted"/>
<sequence length="266" mass="29840">MFSLLSAPSRWATSPSSRPILRRVYKQTKVNMFLSPPMLTLTQAKKANAMLTVMLEKGFLPNEATYWLLLYIMDGYGTEVSKNATLVVPATPAVPLPSPDSNDLAATWHFLEAYVRSRPKPMQLWYLHHVNLGTNCLHIQGALSVPSLQASMNSFASPLLCMWTKATVDDLILPVEAYHLYDRLGKRITHEERFSIPRIPAVNELCIQAGVNLPELPTKRRRKPVIRIIKSEIIDANEDDLPDPMPEVSPETILTEIPVSKIVSPC</sequence>
<dbReference type="GO" id="GO:0003723">
    <property type="term" value="F:RNA binding"/>
    <property type="evidence" value="ECO:0007669"/>
    <property type="project" value="InterPro"/>
</dbReference>
<feature type="domain" description="APO" evidence="1">
    <location>
        <begin position="163"/>
        <end position="215"/>
    </location>
</feature>